<feature type="transmembrane region" description="Helical" evidence="1">
    <location>
        <begin position="99"/>
        <end position="119"/>
    </location>
</feature>
<dbReference type="Proteomes" id="UP000817658">
    <property type="component" value="Chromosome 1"/>
</dbReference>
<reference evidence="2" key="1">
    <citation type="journal article" date="2002" name="Nature">
        <title>The genome sequence and structure of rice chromosome 1.</title>
        <authorList>
            <person name="Sasaki T."/>
            <person name="Matsumoto T."/>
            <person name="Yamamoto K."/>
            <person name="Sakata K."/>
            <person name="Baba T."/>
            <person name="Katayose Y."/>
            <person name="Wu J."/>
            <person name="Niimura Y."/>
            <person name="Cheng Z."/>
            <person name="Nagamura Y."/>
            <person name="Antonio B.A."/>
            <person name="Kanamori H."/>
            <person name="Hosokawa S."/>
            <person name="Masukawa M."/>
            <person name="Arikawa K."/>
            <person name="Chiden Y."/>
            <person name="Hayashi M."/>
            <person name="Okamoto M."/>
            <person name="Ando T."/>
            <person name="Aoki H."/>
            <person name="Arita K."/>
            <person name="Hamada M."/>
            <person name="Harada C."/>
            <person name="Hijishita S."/>
            <person name="Honda M."/>
            <person name="Ichikawa Y."/>
            <person name="Idonuma A."/>
            <person name="Iijima M."/>
            <person name="Ikeda M."/>
            <person name="Ikeno M."/>
            <person name="Itoh S."/>
            <person name="Itoh T."/>
            <person name="Itoh Y."/>
            <person name="Itoh Y."/>
            <person name="Iwabuchi A."/>
            <person name="Kamiya K."/>
            <person name="Karasawa W."/>
            <person name="Katagiri S."/>
            <person name="Kikuta A."/>
            <person name="Kobayashi N."/>
            <person name="Kono I."/>
            <person name="Machita K."/>
            <person name="Maehara T."/>
            <person name="Mizuno H."/>
            <person name="Mizubayashi T."/>
            <person name="Mukai Y."/>
            <person name="Nagasaki H."/>
            <person name="Nakashima M."/>
            <person name="Nakama Y."/>
            <person name="Nakamichi Y."/>
            <person name="Nakamura M."/>
            <person name="Namiki N."/>
            <person name="Negishi M."/>
            <person name="Ohta I."/>
            <person name="Ono N."/>
            <person name="Saji S."/>
            <person name="Sakai K."/>
            <person name="Shibata M."/>
            <person name="Shimokawa T."/>
            <person name="Shomura A."/>
            <person name="Song J."/>
            <person name="Takazaki Y."/>
            <person name="Terasawa K."/>
            <person name="Tsuji K."/>
            <person name="Waki K."/>
            <person name="Yamagata H."/>
            <person name="Yamane H."/>
            <person name="Yoshiki S."/>
            <person name="Yoshihara R."/>
            <person name="Yukawa K."/>
            <person name="Zhong H."/>
            <person name="Iwama H."/>
            <person name="Endo T."/>
            <person name="Ito H."/>
            <person name="Hahn J.H."/>
            <person name="Kim H.I."/>
            <person name="Eun M.Y."/>
            <person name="Yano M."/>
            <person name="Jiang J."/>
            <person name="Gojobori T."/>
        </authorList>
    </citation>
    <scope>NUCLEOTIDE SEQUENCE [LARGE SCALE GENOMIC DNA]</scope>
</reference>
<evidence type="ECO:0000313" key="2">
    <source>
        <dbReference type="EMBL" id="BAD52519.1"/>
    </source>
</evidence>
<dbReference type="AlphaFoldDB" id="Q5ZE20"/>
<protein>
    <submittedName>
        <fullName evidence="2">Uncharacterized protein P0410E03.6</fullName>
    </submittedName>
</protein>
<organism evidence="2">
    <name type="scientific">Oryza sativa subsp. japonica</name>
    <name type="common">Rice</name>
    <dbReference type="NCBI Taxonomy" id="39947"/>
    <lineage>
        <taxon>Eukaryota</taxon>
        <taxon>Viridiplantae</taxon>
        <taxon>Streptophyta</taxon>
        <taxon>Embryophyta</taxon>
        <taxon>Tracheophyta</taxon>
        <taxon>Spermatophyta</taxon>
        <taxon>Magnoliopsida</taxon>
        <taxon>Liliopsida</taxon>
        <taxon>Poales</taxon>
        <taxon>Poaceae</taxon>
        <taxon>BOP clade</taxon>
        <taxon>Oryzoideae</taxon>
        <taxon>Oryzeae</taxon>
        <taxon>Oryzinae</taxon>
        <taxon>Oryza</taxon>
        <taxon>Oryza sativa</taxon>
    </lineage>
</organism>
<sequence length="121" mass="14200">MADLLQKNGNDSHSVWPFCAQELETANHILTLNCVFTRQIWLRVLSLFGWAALSPPHGSWLQSWWPSSRACFPEHLRDGFDSLVVLISWQLWKKWNSRVFDYVFFSVSVILEFILRAIYGR</sequence>
<evidence type="ECO:0000256" key="1">
    <source>
        <dbReference type="SAM" id="Phobius"/>
    </source>
</evidence>
<name>Q5ZE20_ORYSJ</name>
<keyword evidence="1" id="KW-0812">Transmembrane</keyword>
<gene>
    <name evidence="2" type="primary">P0410E03.6</name>
</gene>
<proteinExistence type="predicted"/>
<dbReference type="EMBL" id="AP002844">
    <property type="protein sequence ID" value="BAD52519.1"/>
    <property type="molecule type" value="Genomic_DNA"/>
</dbReference>
<keyword evidence="1" id="KW-0472">Membrane</keyword>
<keyword evidence="1" id="KW-1133">Transmembrane helix</keyword>
<accession>Q5ZE20</accession>